<sequence>MKTSVVHVRIEPKTKQKAEEVLRKLGLTPAEAIRIFYRQISLRGGLPFPVVIPNELTVSTLEKSRRGEDLQEFDSLEAMFKNWEK</sequence>
<accession>A0A932GPA9</accession>
<gene>
    <name evidence="3" type="ORF">HYY65_07180</name>
</gene>
<dbReference type="PANTHER" id="PTHR38781">
    <property type="entry name" value="ANTITOXIN DINJ-RELATED"/>
    <property type="match status" value="1"/>
</dbReference>
<evidence type="ECO:0000256" key="1">
    <source>
        <dbReference type="ARBA" id="ARBA00010562"/>
    </source>
</evidence>
<dbReference type="GO" id="GO:0006355">
    <property type="term" value="P:regulation of DNA-templated transcription"/>
    <property type="evidence" value="ECO:0007669"/>
    <property type="project" value="InterPro"/>
</dbReference>
<evidence type="ECO:0000256" key="2">
    <source>
        <dbReference type="ARBA" id="ARBA00022649"/>
    </source>
</evidence>
<keyword evidence="2" id="KW-1277">Toxin-antitoxin system</keyword>
<protein>
    <submittedName>
        <fullName evidence="3">Type II toxin-antitoxin system RelB/DinJ family antitoxin</fullName>
    </submittedName>
</protein>
<name>A0A932GPA9_UNCTE</name>
<evidence type="ECO:0000313" key="4">
    <source>
        <dbReference type="Proteomes" id="UP000741360"/>
    </source>
</evidence>
<comment type="caution">
    <text evidence="3">The sequence shown here is derived from an EMBL/GenBank/DDBJ whole genome shotgun (WGS) entry which is preliminary data.</text>
</comment>
<dbReference type="AlphaFoldDB" id="A0A932GPA9"/>
<dbReference type="Pfam" id="PF04221">
    <property type="entry name" value="RelB"/>
    <property type="match status" value="1"/>
</dbReference>
<dbReference type="InterPro" id="IPR007337">
    <property type="entry name" value="RelB/DinJ"/>
</dbReference>
<evidence type="ECO:0000313" key="3">
    <source>
        <dbReference type="EMBL" id="MBI3014826.1"/>
    </source>
</evidence>
<reference evidence="3" key="1">
    <citation type="submission" date="2020-07" db="EMBL/GenBank/DDBJ databases">
        <title>Huge and variable diversity of episymbiotic CPR bacteria and DPANN archaea in groundwater ecosystems.</title>
        <authorList>
            <person name="He C.Y."/>
            <person name="Keren R."/>
            <person name="Whittaker M."/>
            <person name="Farag I.F."/>
            <person name="Doudna J."/>
            <person name="Cate J.H.D."/>
            <person name="Banfield J.F."/>
        </authorList>
    </citation>
    <scope>NUCLEOTIDE SEQUENCE</scope>
    <source>
        <strain evidence="3">NC_groundwater_717_Ag_S-0.2um_59_8</strain>
    </source>
</reference>
<dbReference type="InterPro" id="IPR013321">
    <property type="entry name" value="Arc_rbn_hlx_hlx"/>
</dbReference>
<dbReference type="InterPro" id="IPR026262">
    <property type="entry name" value="DinJ"/>
</dbReference>
<dbReference type="EMBL" id="JACPSX010000129">
    <property type="protein sequence ID" value="MBI3014826.1"/>
    <property type="molecule type" value="Genomic_DNA"/>
</dbReference>
<dbReference type="Gene3D" id="1.10.1220.10">
    <property type="entry name" value="Met repressor-like"/>
    <property type="match status" value="1"/>
</dbReference>
<proteinExistence type="inferred from homology"/>
<organism evidence="3 4">
    <name type="scientific">Tectimicrobiota bacterium</name>
    <dbReference type="NCBI Taxonomy" id="2528274"/>
    <lineage>
        <taxon>Bacteria</taxon>
        <taxon>Pseudomonadati</taxon>
        <taxon>Nitrospinota/Tectimicrobiota group</taxon>
        <taxon>Candidatus Tectimicrobiota</taxon>
    </lineage>
</organism>
<comment type="similarity">
    <text evidence="1">Belongs to the RelB/DinJ antitoxin family.</text>
</comment>
<dbReference type="Proteomes" id="UP000741360">
    <property type="component" value="Unassembled WGS sequence"/>
</dbReference>
<dbReference type="PIRSF" id="PIRSF003108">
    <property type="entry name" value="DinJ"/>
    <property type="match status" value="1"/>
</dbReference>
<dbReference type="NCBIfam" id="TIGR02384">
    <property type="entry name" value="RelB_DinJ"/>
    <property type="match status" value="1"/>
</dbReference>
<dbReference type="PANTHER" id="PTHR38781:SF1">
    <property type="entry name" value="ANTITOXIN DINJ-RELATED"/>
    <property type="match status" value="1"/>
</dbReference>
<dbReference type="GO" id="GO:0044010">
    <property type="term" value="P:single-species biofilm formation"/>
    <property type="evidence" value="ECO:0007669"/>
    <property type="project" value="InterPro"/>
</dbReference>
<dbReference type="GO" id="GO:0015643">
    <property type="term" value="F:toxic substance binding"/>
    <property type="evidence" value="ECO:0007669"/>
    <property type="project" value="InterPro"/>
</dbReference>
<dbReference type="GO" id="GO:0000987">
    <property type="term" value="F:cis-regulatory region sequence-specific DNA binding"/>
    <property type="evidence" value="ECO:0007669"/>
    <property type="project" value="InterPro"/>
</dbReference>
<dbReference type="GO" id="GO:0006351">
    <property type="term" value="P:DNA-templated transcription"/>
    <property type="evidence" value="ECO:0007669"/>
    <property type="project" value="TreeGrafter"/>
</dbReference>